<sequence>MPCSNLLNISDRGSSSRRPSSISSTPPSRRSAHHASATHGITTYVRPFVFSDLLIALQPYALALALLSIFFIFIVELLAFRIGTAKLKKLGISHDAHGHGVGAHSAHGPEGNPEGSRATVDADTEPEISVDDIESVNKHKGEQLEEVRHHHDDHHHGEGDHDDSAAAQVIGVGILEFGVILHSVLIGLTLAVDESFKVLFVVITFHQLFEGLGIGSRLANLRMPARLNWVPIAAALLYGMTTPLGIAVGLGVRTTYNPGSAQASAVSGVLDALSAGILIYTGLVELLAHEFLFSREMREASNGKLAYALGCMLAGCALMALLGKWA</sequence>
<evidence type="ECO:0000313" key="2">
    <source>
        <dbReference type="Proteomes" id="UP000814033"/>
    </source>
</evidence>
<protein>
    <submittedName>
        <fullName evidence="1">Zinc/iron permease</fullName>
    </submittedName>
</protein>
<comment type="caution">
    <text evidence="1">The sequence shown here is derived from an EMBL/GenBank/DDBJ whole genome shotgun (WGS) entry which is preliminary data.</text>
</comment>
<name>A0ACB8RSK4_9AGAM</name>
<accession>A0ACB8RSK4</accession>
<proteinExistence type="predicted"/>
<evidence type="ECO:0000313" key="1">
    <source>
        <dbReference type="EMBL" id="KAI0046478.1"/>
    </source>
</evidence>
<dbReference type="Proteomes" id="UP000814033">
    <property type="component" value="Unassembled WGS sequence"/>
</dbReference>
<keyword evidence="2" id="KW-1185">Reference proteome</keyword>
<organism evidence="1 2">
    <name type="scientific">Auriscalpium vulgare</name>
    <dbReference type="NCBI Taxonomy" id="40419"/>
    <lineage>
        <taxon>Eukaryota</taxon>
        <taxon>Fungi</taxon>
        <taxon>Dikarya</taxon>
        <taxon>Basidiomycota</taxon>
        <taxon>Agaricomycotina</taxon>
        <taxon>Agaricomycetes</taxon>
        <taxon>Russulales</taxon>
        <taxon>Auriscalpiaceae</taxon>
        <taxon>Auriscalpium</taxon>
    </lineage>
</organism>
<dbReference type="EMBL" id="MU275924">
    <property type="protein sequence ID" value="KAI0046478.1"/>
    <property type="molecule type" value="Genomic_DNA"/>
</dbReference>
<reference evidence="1" key="1">
    <citation type="submission" date="2021-02" db="EMBL/GenBank/DDBJ databases">
        <authorList>
            <consortium name="DOE Joint Genome Institute"/>
            <person name="Ahrendt S."/>
            <person name="Looney B.P."/>
            <person name="Miyauchi S."/>
            <person name="Morin E."/>
            <person name="Drula E."/>
            <person name="Courty P.E."/>
            <person name="Chicoki N."/>
            <person name="Fauchery L."/>
            <person name="Kohler A."/>
            <person name="Kuo A."/>
            <person name="Labutti K."/>
            <person name="Pangilinan J."/>
            <person name="Lipzen A."/>
            <person name="Riley R."/>
            <person name="Andreopoulos W."/>
            <person name="He G."/>
            <person name="Johnson J."/>
            <person name="Barry K.W."/>
            <person name="Grigoriev I.V."/>
            <person name="Nagy L."/>
            <person name="Hibbett D."/>
            <person name="Henrissat B."/>
            <person name="Matheny P.B."/>
            <person name="Labbe J."/>
            <person name="Martin F."/>
        </authorList>
    </citation>
    <scope>NUCLEOTIDE SEQUENCE</scope>
    <source>
        <strain evidence="1">FP105234-sp</strain>
    </source>
</reference>
<gene>
    <name evidence="1" type="ORF">FA95DRAFT_1560030</name>
</gene>
<reference evidence="1" key="2">
    <citation type="journal article" date="2022" name="New Phytol.">
        <title>Evolutionary transition to the ectomycorrhizal habit in the genomes of a hyperdiverse lineage of mushroom-forming fungi.</title>
        <authorList>
            <person name="Looney B."/>
            <person name="Miyauchi S."/>
            <person name="Morin E."/>
            <person name="Drula E."/>
            <person name="Courty P.E."/>
            <person name="Kohler A."/>
            <person name="Kuo A."/>
            <person name="LaButti K."/>
            <person name="Pangilinan J."/>
            <person name="Lipzen A."/>
            <person name="Riley R."/>
            <person name="Andreopoulos W."/>
            <person name="He G."/>
            <person name="Johnson J."/>
            <person name="Nolan M."/>
            <person name="Tritt A."/>
            <person name="Barry K.W."/>
            <person name="Grigoriev I.V."/>
            <person name="Nagy L.G."/>
            <person name="Hibbett D."/>
            <person name="Henrissat B."/>
            <person name="Matheny P.B."/>
            <person name="Labbe J."/>
            <person name="Martin F.M."/>
        </authorList>
    </citation>
    <scope>NUCLEOTIDE SEQUENCE</scope>
    <source>
        <strain evidence="1">FP105234-sp</strain>
    </source>
</reference>